<sequence>MKLLGRDIPARELISRIEERLRARGLPTSEPLEVPPEGVEPRVEPLTFNLHALEENADATRALPLHTHRGGAGQLVLVAKWAFRKSCQVFINEALGRQRVFNGHVRDSYAQLSAEVIRLRREVEELRARAGVKPPPREERPVPAVTATEVKVLAESQPRTEQAHPHHGASTAKTRTPSEVREPVATAKNASRAKDTHAPKSASEARAHQPATPRSTPETRARPAEPKSAPETRARPTATGAQVLPPPRNSRAGEGQSPRAQAGSPRARPETPSKTTQPSGQRPRKSGDKRRGRRK</sequence>
<evidence type="ECO:0000313" key="3">
    <source>
        <dbReference type="Proteomes" id="UP000662747"/>
    </source>
</evidence>
<protein>
    <submittedName>
        <fullName evidence="2">Uncharacterized protein</fullName>
    </submittedName>
</protein>
<reference evidence="2 3" key="1">
    <citation type="submission" date="2021-02" db="EMBL/GenBank/DDBJ databases">
        <title>De Novo genome assembly of isolated myxobacteria.</title>
        <authorList>
            <person name="Stevens D.C."/>
        </authorList>
    </citation>
    <scope>NUCLEOTIDE SEQUENCE [LARGE SCALE GENOMIC DNA]</scope>
    <source>
        <strain evidence="3">SCPEA02</strain>
    </source>
</reference>
<feature type="compositionally biased region" description="Basic and acidic residues" evidence="1">
    <location>
        <begin position="192"/>
        <end position="207"/>
    </location>
</feature>
<name>A0ABX7P211_9BACT</name>
<feature type="compositionally biased region" description="Basic residues" evidence="1">
    <location>
        <begin position="282"/>
        <end position="295"/>
    </location>
</feature>
<feature type="region of interest" description="Disordered" evidence="1">
    <location>
        <begin position="155"/>
        <end position="295"/>
    </location>
</feature>
<accession>A0ABX7P211</accession>
<evidence type="ECO:0000256" key="1">
    <source>
        <dbReference type="SAM" id="MobiDB-lite"/>
    </source>
</evidence>
<dbReference type="RefSeq" id="WP_206725861.1">
    <property type="nucleotide sequence ID" value="NZ_CP071090.1"/>
</dbReference>
<evidence type="ECO:0000313" key="2">
    <source>
        <dbReference type="EMBL" id="QSQ24295.1"/>
    </source>
</evidence>
<dbReference type="EMBL" id="CP071090">
    <property type="protein sequence ID" value="QSQ24295.1"/>
    <property type="molecule type" value="Genomic_DNA"/>
</dbReference>
<keyword evidence="3" id="KW-1185">Reference proteome</keyword>
<dbReference type="Proteomes" id="UP000662747">
    <property type="component" value="Chromosome"/>
</dbReference>
<proteinExistence type="predicted"/>
<organism evidence="2 3">
    <name type="scientific">Pyxidicoccus parkwayensis</name>
    <dbReference type="NCBI Taxonomy" id="2813578"/>
    <lineage>
        <taxon>Bacteria</taxon>
        <taxon>Pseudomonadati</taxon>
        <taxon>Myxococcota</taxon>
        <taxon>Myxococcia</taxon>
        <taxon>Myxococcales</taxon>
        <taxon>Cystobacterineae</taxon>
        <taxon>Myxococcaceae</taxon>
        <taxon>Pyxidicoccus</taxon>
    </lineage>
</organism>
<gene>
    <name evidence="2" type="ORF">JY651_04825</name>
</gene>
<feature type="compositionally biased region" description="Basic and acidic residues" evidence="1">
    <location>
        <begin position="217"/>
        <end position="234"/>
    </location>
</feature>